<evidence type="ECO:0000256" key="13">
    <source>
        <dbReference type="ARBA" id="ARBA00043832"/>
    </source>
</evidence>
<keyword evidence="16" id="KW-1185">Reference proteome</keyword>
<accession>A0A9W8AFC4</accession>
<evidence type="ECO:0000256" key="6">
    <source>
        <dbReference type="ARBA" id="ARBA00022729"/>
    </source>
</evidence>
<comment type="subcellular location">
    <subcellularLocation>
        <location evidence="1">Membrane</location>
    </subcellularLocation>
</comment>
<evidence type="ECO:0000256" key="4">
    <source>
        <dbReference type="ARBA" id="ARBA00013040"/>
    </source>
</evidence>
<dbReference type="Gene3D" id="3.40.50.1240">
    <property type="entry name" value="Phosphoglycerate mutase-like"/>
    <property type="match status" value="1"/>
</dbReference>
<dbReference type="OrthoDB" id="6509975at2759"/>
<comment type="similarity">
    <text evidence="2">Belongs to the histidine acid phosphatase family. MINPP1 subfamily.</text>
</comment>
<comment type="catalytic activity">
    <reaction evidence="12">
        <text>1D-myo-inositol hexakisphosphate + H2O = 1D-myo-inositol 1,2,4,5,6-pentakisphosphate + phosphate</text>
        <dbReference type="Rhea" id="RHEA:16989"/>
        <dbReference type="ChEBI" id="CHEBI:15377"/>
        <dbReference type="ChEBI" id="CHEBI:43474"/>
        <dbReference type="ChEBI" id="CHEBI:57798"/>
        <dbReference type="ChEBI" id="CHEBI:58130"/>
        <dbReference type="EC" id="3.1.3.62"/>
    </reaction>
    <physiologicalReaction direction="left-to-right" evidence="12">
        <dbReference type="Rhea" id="RHEA:16990"/>
    </physiologicalReaction>
</comment>
<feature type="region of interest" description="Disordered" evidence="14">
    <location>
        <begin position="14"/>
        <end position="35"/>
    </location>
</feature>
<proteinExistence type="inferred from homology"/>
<dbReference type="EC" id="3.1.3.80" evidence="3"/>
<dbReference type="EMBL" id="JANBPT010000031">
    <property type="protein sequence ID" value="KAJ1929571.1"/>
    <property type="molecule type" value="Genomic_DNA"/>
</dbReference>
<comment type="catalytic activity">
    <reaction evidence="10">
        <text>1D-myo-inositol 1,2,5,6-tetrakisphosphate + H2O = 1D-myo-inositol 1,2,6-trisphosphate + phosphate</text>
        <dbReference type="Rhea" id="RHEA:77119"/>
        <dbReference type="ChEBI" id="CHEBI:15377"/>
        <dbReference type="ChEBI" id="CHEBI:43474"/>
        <dbReference type="ChEBI" id="CHEBI:195535"/>
        <dbReference type="ChEBI" id="CHEBI:195537"/>
        <dbReference type="EC" id="3.1.3.62"/>
    </reaction>
    <physiologicalReaction direction="left-to-right" evidence="10">
        <dbReference type="Rhea" id="RHEA:77120"/>
    </physiologicalReaction>
</comment>
<comment type="catalytic activity">
    <reaction evidence="11">
        <text>1D-myo-inositol 1,2,4,5,6-pentakisphosphate + H2O = 1D-myo-inositol 1,2,5,6-tetrakisphosphate + phosphate</text>
        <dbReference type="Rhea" id="RHEA:77115"/>
        <dbReference type="ChEBI" id="CHEBI:15377"/>
        <dbReference type="ChEBI" id="CHEBI:43474"/>
        <dbReference type="ChEBI" id="CHEBI:57798"/>
        <dbReference type="ChEBI" id="CHEBI:195535"/>
        <dbReference type="EC" id="3.1.3.62"/>
    </reaction>
    <physiologicalReaction direction="left-to-right" evidence="11">
        <dbReference type="Rhea" id="RHEA:77116"/>
    </physiologicalReaction>
</comment>
<evidence type="ECO:0000256" key="5">
    <source>
        <dbReference type="ARBA" id="ARBA00018097"/>
    </source>
</evidence>
<dbReference type="InterPro" id="IPR029033">
    <property type="entry name" value="His_PPase_superfam"/>
</dbReference>
<evidence type="ECO:0000256" key="3">
    <source>
        <dbReference type="ARBA" id="ARBA00012976"/>
    </source>
</evidence>
<keyword evidence="6" id="KW-0732">Signal</keyword>
<comment type="caution">
    <text evidence="15">The sequence shown here is derived from an EMBL/GenBank/DDBJ whole genome shotgun (WGS) entry which is preliminary data.</text>
</comment>
<dbReference type="GO" id="GO:0016020">
    <property type="term" value="C:membrane"/>
    <property type="evidence" value="ECO:0007669"/>
    <property type="project" value="UniProtKB-SubCell"/>
</dbReference>
<dbReference type="GO" id="GO:0003993">
    <property type="term" value="F:acid phosphatase activity"/>
    <property type="evidence" value="ECO:0007669"/>
    <property type="project" value="TreeGrafter"/>
</dbReference>
<dbReference type="Pfam" id="PF00328">
    <property type="entry name" value="His_Phos_2"/>
    <property type="match status" value="1"/>
</dbReference>
<dbReference type="GO" id="GO:0034417">
    <property type="term" value="F:bisphosphoglycerate 3-phosphatase activity"/>
    <property type="evidence" value="ECO:0007669"/>
    <property type="project" value="UniProtKB-EC"/>
</dbReference>
<evidence type="ECO:0000256" key="10">
    <source>
        <dbReference type="ARBA" id="ARBA00043668"/>
    </source>
</evidence>
<evidence type="ECO:0000313" key="15">
    <source>
        <dbReference type="EMBL" id="KAJ1929571.1"/>
    </source>
</evidence>
<evidence type="ECO:0000256" key="11">
    <source>
        <dbReference type="ARBA" id="ARBA00043671"/>
    </source>
</evidence>
<organism evidence="15 16">
    <name type="scientific">Tieghemiomyces parasiticus</name>
    <dbReference type="NCBI Taxonomy" id="78921"/>
    <lineage>
        <taxon>Eukaryota</taxon>
        <taxon>Fungi</taxon>
        <taxon>Fungi incertae sedis</taxon>
        <taxon>Zoopagomycota</taxon>
        <taxon>Kickxellomycotina</taxon>
        <taxon>Dimargaritomycetes</taxon>
        <taxon>Dimargaritales</taxon>
        <taxon>Dimargaritaceae</taxon>
        <taxon>Tieghemiomyces</taxon>
    </lineage>
</organism>
<name>A0A9W8AFC4_9FUNG</name>
<dbReference type="InterPro" id="IPR000560">
    <property type="entry name" value="His_Pase_clade-2"/>
</dbReference>
<dbReference type="PANTHER" id="PTHR20963:SF8">
    <property type="entry name" value="MULTIPLE INOSITOL POLYPHOSPHATE PHOSPHATASE 1"/>
    <property type="match status" value="1"/>
</dbReference>
<dbReference type="CDD" id="cd07061">
    <property type="entry name" value="HP_HAP_like"/>
    <property type="match status" value="1"/>
</dbReference>
<reference evidence="15" key="1">
    <citation type="submission" date="2022-07" db="EMBL/GenBank/DDBJ databases">
        <title>Phylogenomic reconstructions and comparative analyses of Kickxellomycotina fungi.</title>
        <authorList>
            <person name="Reynolds N.K."/>
            <person name="Stajich J.E."/>
            <person name="Barry K."/>
            <person name="Grigoriev I.V."/>
            <person name="Crous P."/>
            <person name="Smith M.E."/>
        </authorList>
    </citation>
    <scope>NUCLEOTIDE SEQUENCE</scope>
    <source>
        <strain evidence="15">RSA 861</strain>
    </source>
</reference>
<dbReference type="SUPFAM" id="SSF53254">
    <property type="entry name" value="Phosphoglycerate mutase-like"/>
    <property type="match status" value="1"/>
</dbReference>
<comment type="catalytic activity">
    <reaction evidence="13">
        <text>(2R)-2,3-bisphosphoglycerate + H2O = (2R)-2-phosphoglycerate + phosphate</text>
        <dbReference type="Rhea" id="RHEA:27381"/>
        <dbReference type="ChEBI" id="CHEBI:15377"/>
        <dbReference type="ChEBI" id="CHEBI:43474"/>
        <dbReference type="ChEBI" id="CHEBI:58248"/>
        <dbReference type="ChEBI" id="CHEBI:58289"/>
        <dbReference type="EC" id="3.1.3.80"/>
    </reaction>
    <physiologicalReaction direction="left-to-right" evidence="13">
        <dbReference type="Rhea" id="RHEA:27382"/>
    </physiologicalReaction>
</comment>
<dbReference type="GO" id="GO:0052745">
    <property type="term" value="F:inositol phosphate phosphatase activity"/>
    <property type="evidence" value="ECO:0007669"/>
    <property type="project" value="TreeGrafter"/>
</dbReference>
<protein>
    <recommendedName>
        <fullName evidence="5">Multiple inositol polyphosphate phosphatase 1</fullName>
        <ecNumber evidence="4">3.1.3.62</ecNumber>
        <ecNumber evidence="3">3.1.3.80</ecNumber>
    </recommendedName>
    <alternativeName>
        <fullName evidence="9">2,3-bisphosphoglycerate 3-phosphatase</fullName>
    </alternativeName>
</protein>
<evidence type="ECO:0000313" key="16">
    <source>
        <dbReference type="Proteomes" id="UP001150569"/>
    </source>
</evidence>
<evidence type="ECO:0000256" key="14">
    <source>
        <dbReference type="SAM" id="MobiDB-lite"/>
    </source>
</evidence>
<sequence>MNGASLGASLLVPTNTRTPYARRGQGLSSGQHTTTDDSKFTMITSYVIYRHGSRGPKDSTTVKMNQAARWLQSNTVNMITKANRHRLQAFEEPWSDVVFKGYNQLNQIGMEEMTQLAVRYREHIARSMKEAALPAKGPLPDDTSATEWVFFHSSTSRTEQSAAYFERAFRAGSASALDPEPLDYYSGIDEWDGLASSLLNLFDPISSDYDSSDGDSFDMHLENHPTDSDYRKDKRVRHLKPYAACNAWSDYVKSESTKQWVAKRWAVIDNRIRDSFSDLLQGIGLDPATLDVGRDLVPLYDLCSFSWAGSETPPSICQLFTTKDLQLLEYRDDIENYVNYSHGDEYLPNSVIPQINHRLAWPLLNYLYESMKRVAKEHQEQLQNPLPEKPVEPRGTFYFAHARLIMLLLTTLNLYKDDVFSLVDPTEQQILGRRFISSAISPMAANIGFELWYHESGSYHLRFTHNEQVVVPEYEACNAQSGYCKFKELFKEIRNKYELNFDKSCY</sequence>
<evidence type="ECO:0000256" key="9">
    <source>
        <dbReference type="ARBA" id="ARBA00031642"/>
    </source>
</evidence>
<dbReference type="PANTHER" id="PTHR20963">
    <property type="entry name" value="MULTIPLE INOSITOL POLYPHOSPHATE PHOSPHATASE-RELATED"/>
    <property type="match status" value="1"/>
</dbReference>
<dbReference type="EC" id="3.1.3.62" evidence="4"/>
<evidence type="ECO:0000256" key="12">
    <source>
        <dbReference type="ARBA" id="ARBA00043691"/>
    </source>
</evidence>
<evidence type="ECO:0000256" key="2">
    <source>
        <dbReference type="ARBA" id="ARBA00008422"/>
    </source>
</evidence>
<evidence type="ECO:0000256" key="8">
    <source>
        <dbReference type="ARBA" id="ARBA00023136"/>
    </source>
</evidence>
<evidence type="ECO:0000256" key="1">
    <source>
        <dbReference type="ARBA" id="ARBA00004370"/>
    </source>
</evidence>
<gene>
    <name evidence="15" type="primary">MINPP1_1</name>
    <name evidence="15" type="ORF">IWQ60_001058</name>
</gene>
<dbReference type="AlphaFoldDB" id="A0A9W8AFC4"/>
<keyword evidence="7" id="KW-0378">Hydrolase</keyword>
<dbReference type="Proteomes" id="UP001150569">
    <property type="component" value="Unassembled WGS sequence"/>
</dbReference>
<evidence type="ECO:0000256" key="7">
    <source>
        <dbReference type="ARBA" id="ARBA00022801"/>
    </source>
</evidence>
<keyword evidence="8" id="KW-0472">Membrane</keyword>